<protein>
    <recommendedName>
        <fullName evidence="3">Flavin-containing monooxygenase</fullName>
    </recommendedName>
</protein>
<reference evidence="1" key="1">
    <citation type="journal article" date="2020" name="New Phytol.">
        <title>Comparative genomics reveals dynamic genome evolution in host specialist ectomycorrhizal fungi.</title>
        <authorList>
            <person name="Lofgren L.A."/>
            <person name="Nguyen N.H."/>
            <person name="Vilgalys R."/>
            <person name="Ruytinx J."/>
            <person name="Liao H.L."/>
            <person name="Branco S."/>
            <person name="Kuo A."/>
            <person name="LaButti K."/>
            <person name="Lipzen A."/>
            <person name="Andreopoulos W."/>
            <person name="Pangilinan J."/>
            <person name="Riley R."/>
            <person name="Hundley H."/>
            <person name="Na H."/>
            <person name="Barry K."/>
            <person name="Grigoriev I.V."/>
            <person name="Stajich J.E."/>
            <person name="Kennedy P.G."/>
        </authorList>
    </citation>
    <scope>NUCLEOTIDE SEQUENCE</scope>
    <source>
        <strain evidence="1">FC203</strain>
    </source>
</reference>
<gene>
    <name evidence="1" type="ORF">F5891DRAFT_1187317</name>
</gene>
<evidence type="ECO:0000313" key="1">
    <source>
        <dbReference type="EMBL" id="KAG1901838.1"/>
    </source>
</evidence>
<evidence type="ECO:0008006" key="3">
    <source>
        <dbReference type="Google" id="ProtNLM"/>
    </source>
</evidence>
<name>A0AAD4E8T7_9AGAM</name>
<keyword evidence="2" id="KW-1185">Reference proteome</keyword>
<sequence>MAWNKGGGYYLDVGASQMIIDGKIKLKNGYTLDVDVVVFATGYTDARHAYHALLPESLHDKLYPIWGLDKEGELNSVWREVGGHSKNTELNGICNRIGSSPLEHHPNAAMFPMPTYPLQDLLIFFPPPTLSSSPSSASFGQTRFERELDLLNAFSDIWSRVRPNS</sequence>
<proteinExistence type="predicted"/>
<evidence type="ECO:0000313" key="2">
    <source>
        <dbReference type="Proteomes" id="UP001195769"/>
    </source>
</evidence>
<dbReference type="Proteomes" id="UP001195769">
    <property type="component" value="Unassembled WGS sequence"/>
</dbReference>
<dbReference type="GeneID" id="64661118"/>
<dbReference type="AlphaFoldDB" id="A0AAD4E8T7"/>
<dbReference type="EMBL" id="JABBWK010000020">
    <property type="protein sequence ID" value="KAG1901838.1"/>
    <property type="molecule type" value="Genomic_DNA"/>
</dbReference>
<comment type="caution">
    <text evidence="1">The sequence shown here is derived from an EMBL/GenBank/DDBJ whole genome shotgun (WGS) entry which is preliminary data.</text>
</comment>
<organism evidence="1 2">
    <name type="scientific">Suillus fuscotomentosus</name>
    <dbReference type="NCBI Taxonomy" id="1912939"/>
    <lineage>
        <taxon>Eukaryota</taxon>
        <taxon>Fungi</taxon>
        <taxon>Dikarya</taxon>
        <taxon>Basidiomycota</taxon>
        <taxon>Agaricomycotina</taxon>
        <taxon>Agaricomycetes</taxon>
        <taxon>Agaricomycetidae</taxon>
        <taxon>Boletales</taxon>
        <taxon>Suillineae</taxon>
        <taxon>Suillaceae</taxon>
        <taxon>Suillus</taxon>
    </lineage>
</organism>
<dbReference type="RefSeq" id="XP_041227413.1">
    <property type="nucleotide sequence ID" value="XM_041366820.1"/>
</dbReference>
<accession>A0AAD4E8T7</accession>